<evidence type="ECO:0008006" key="5">
    <source>
        <dbReference type="Google" id="ProtNLM"/>
    </source>
</evidence>
<gene>
    <name evidence="3" type="ORF">APZ18_15475</name>
</gene>
<reference evidence="3 4" key="1">
    <citation type="submission" date="2015-10" db="EMBL/GenBank/DDBJ databases">
        <title>Butyribacter intestini gen. nov., sp. nov., a butyric acid-producing bacterium of the family Lachnospiraceae isolated from the human faeces.</title>
        <authorList>
            <person name="Zou Y."/>
            <person name="Xue W."/>
            <person name="Luo G."/>
            <person name="Lv M."/>
        </authorList>
    </citation>
    <scope>NUCLEOTIDE SEQUENCE [LARGE SCALE GENOMIC DNA]</scope>
    <source>
        <strain evidence="3 4">TF01-11</strain>
    </source>
</reference>
<dbReference type="SUPFAM" id="SSF52980">
    <property type="entry name" value="Restriction endonuclease-like"/>
    <property type="match status" value="1"/>
</dbReference>
<dbReference type="Proteomes" id="UP000050833">
    <property type="component" value="Unassembled WGS sequence"/>
</dbReference>
<accession>A0AAW3JLZ4</accession>
<evidence type="ECO:0000313" key="4">
    <source>
        <dbReference type="Proteomes" id="UP000050833"/>
    </source>
</evidence>
<dbReference type="InterPro" id="IPR014082">
    <property type="entry name" value="CRISPR-assoc_prot_Cas02710"/>
</dbReference>
<dbReference type="RefSeq" id="WP_055946821.1">
    <property type="nucleotide sequence ID" value="NZ_JAQDCV010000015.1"/>
</dbReference>
<dbReference type="Gene3D" id="3.40.50.10770">
    <property type="entry name" value="Hypothetical protein VC1899 like domain (Restriction endonuclease-like)"/>
    <property type="match status" value="1"/>
</dbReference>
<dbReference type="InterPro" id="IPR056339">
    <property type="entry name" value="CARF_Card1"/>
</dbReference>
<dbReference type="InterPro" id="IPR011335">
    <property type="entry name" value="Restrct_endonuc-II-like"/>
</dbReference>
<feature type="domain" description="Card1 CARF" evidence="2">
    <location>
        <begin position="77"/>
        <end position="152"/>
    </location>
</feature>
<organism evidence="3 4">
    <name type="scientific">Butyribacter intestini</name>
    <dbReference type="NCBI Taxonomy" id="1703332"/>
    <lineage>
        <taxon>Bacteria</taxon>
        <taxon>Bacillati</taxon>
        <taxon>Bacillota</taxon>
        <taxon>Clostridia</taxon>
        <taxon>Lachnospirales</taxon>
        <taxon>Lachnospiraceae</taxon>
        <taxon>Butyribacter</taxon>
    </lineage>
</organism>
<dbReference type="Pfam" id="PF22205">
    <property type="entry name" value="Csm6_6H"/>
    <property type="match status" value="1"/>
</dbReference>
<dbReference type="Pfam" id="PF09670">
    <property type="entry name" value="Cas_Cas02710"/>
    <property type="match status" value="1"/>
</dbReference>
<sequence length="399" mass="47290">MENNELLERTEEWKCLERKTLRQREMADAFYEKKLMKLIESAYIMNNSEKVYEKVEYLIMSVGTSYEPLALNIQLLKPQKILFLYTKATEHIIDKIVKYCKLDNINFDKSEVHETNPLDIYKEIKNVYLRWSKPKKLYIDFTGGTKSMSVAAAMAGALIDVQLVYVGTTNYLVDFRKPNPGSETLFYISNPIEVFGDMEIEKAFALFDKYNYAGARSRLADLKESVPEPQIRQQLNFVYYLSCTYEYWDALDFPKAYESINILNKQLMRDSRLNNHYILMDFLDKLLHQESILEALKEIPQIIAEKKNMEILKNKEYIIPLMFSMYINAGVREKQEKYDMATLLLYRLLEMIEQRRLAIYNLYVSKMKYDEIEWDYKKVPELSKAAPETKVKYLSRKVY</sequence>
<proteinExistence type="predicted"/>
<dbReference type="InterPro" id="IPR054008">
    <property type="entry name" value="Csm6_6H"/>
</dbReference>
<comment type="caution">
    <text evidence="3">The sequence shown here is derived from an EMBL/GenBank/DDBJ whole genome shotgun (WGS) entry which is preliminary data.</text>
</comment>
<dbReference type="AlphaFoldDB" id="A0AAW3JLZ4"/>
<feature type="domain" description="Csm6 6H" evidence="1">
    <location>
        <begin position="195"/>
        <end position="293"/>
    </location>
</feature>
<evidence type="ECO:0000313" key="3">
    <source>
        <dbReference type="EMBL" id="KQC84001.1"/>
    </source>
</evidence>
<dbReference type="Pfam" id="PF23400">
    <property type="entry name" value="CARF_Card1"/>
    <property type="match status" value="1"/>
</dbReference>
<evidence type="ECO:0000259" key="1">
    <source>
        <dbReference type="Pfam" id="PF22205"/>
    </source>
</evidence>
<name>A0AAW3JLZ4_9FIRM</name>
<dbReference type="EMBL" id="LLKB01000009">
    <property type="protein sequence ID" value="KQC84001.1"/>
    <property type="molecule type" value="Genomic_DNA"/>
</dbReference>
<keyword evidence="4" id="KW-1185">Reference proteome</keyword>
<protein>
    <recommendedName>
        <fullName evidence="5">TIGR02710 family CRISPR-associated protein</fullName>
    </recommendedName>
</protein>
<dbReference type="NCBIfam" id="TIGR02710">
    <property type="entry name" value="TIGR02710 family CRISPR-associated CARF protein"/>
    <property type="match status" value="1"/>
</dbReference>
<evidence type="ECO:0000259" key="2">
    <source>
        <dbReference type="Pfam" id="PF23400"/>
    </source>
</evidence>